<dbReference type="PANTHER" id="PTHR16305">
    <property type="entry name" value="TESTICULAR SOLUBLE ADENYLYL CYCLASE"/>
    <property type="match status" value="1"/>
</dbReference>
<reference evidence="4" key="1">
    <citation type="submission" date="2021-10" db="EMBL/GenBank/DDBJ databases">
        <title>Streptomyces nigrumlapis sp.nov.,an antimicrobial producing actinobacterium isolated from Black Gobi rocks.</title>
        <authorList>
            <person name="Wen Y."/>
            <person name="Zhang W."/>
            <person name="Liu X.G."/>
        </authorList>
    </citation>
    <scope>NUCLEOTIDE SEQUENCE</scope>
    <source>
        <strain evidence="4">ST13-2-2</strain>
    </source>
</reference>
<dbReference type="Pfam" id="PF00196">
    <property type="entry name" value="GerE"/>
    <property type="match status" value="1"/>
</dbReference>
<sequence>MKLVDRVDQLAELEDLARCAREGASGVVLIGGSPGLGKTALLDTWTTRERFRGTRVLTARCSVAERELPFGAVRQLFEGTPGAAHIPAPGAAPAPPALFEVFDALYRTIRALCAEHAVLIAVDDLELCDRQSLQWLGYLTRRLGRIRALLAATATCTADTAATPAPGHRFVPELLDHPRCRHVELPALTTRGVEWLLRQGLGPPLGDDGLPDACWAATGGNPWLVHELLSTLRSRRTGVGGRLPEDLDGLVRQLRVRMTHARIHREPTEATALARVAAVLGDGADPHLVAAVSGLDERAATAAVQDLERIGVLRSGSPGIAFTDAALRAALESEVATAERSALRVRAARLSHDAGAGNEQVAGHLLHAAGQLAEPWVVPALRAAAGDALRRRAPEDATVYLRHALRQPVSGTEREHLLTELGRVLLYRDPAVACRYLSEAMTTIEDPGRRSRAAALLSTAHLLRGRPDTAVDVLTDGFDAATPAWQELAVRLRVQCMLARVTGVPHRAPATVVSTADTLTGETAAGRTASDGAWRLGIQALDAMLTGCSATRTRALATEAFRSGLVAREGCSELAFFVALSLVCTDDLTDAVRAFSEIGAGAERAGARILLALAALGRSMVHQRRGDIREALATGATAVDEFFELPPNCFRGGAAAHLITVLLDDGRLDEAGALARRTTGYGDDGDVDGWERAVVSLAVGRLRAASGDIQGSLAQVLDCGRRLDRHGLSNPALLTWRSDAAVLHATLGERERARHLAGEELRLAERWGTPRVAGRALWALGVATGGEEGRRMLATAVTRQEEAGARLELIRTLIDYGVAESATGDLRQGRAHLRRAVDLAHRCGAARLVERASAELAKTGARPRSSGGDRWSSLTPGELRVARLAASGARNREIAARLHVTVRAVERHLTSAYRKLGVAGRTELGELFSRG</sequence>
<dbReference type="InterPro" id="IPR041664">
    <property type="entry name" value="AAA_16"/>
</dbReference>
<dbReference type="Proteomes" id="UP000830115">
    <property type="component" value="Chromosome"/>
</dbReference>
<dbReference type="Gene3D" id="1.10.10.10">
    <property type="entry name" value="Winged helix-like DNA-binding domain superfamily/Winged helix DNA-binding domain"/>
    <property type="match status" value="1"/>
</dbReference>
<organism evidence="4 5">
    <name type="scientific">Streptomyces halobius</name>
    <dbReference type="NCBI Taxonomy" id="2879846"/>
    <lineage>
        <taxon>Bacteria</taxon>
        <taxon>Bacillati</taxon>
        <taxon>Actinomycetota</taxon>
        <taxon>Actinomycetes</taxon>
        <taxon>Kitasatosporales</taxon>
        <taxon>Streptomycetaceae</taxon>
        <taxon>Streptomyces</taxon>
    </lineage>
</organism>
<dbReference type="EMBL" id="CP086322">
    <property type="protein sequence ID" value="UQA97200.1"/>
    <property type="molecule type" value="Genomic_DNA"/>
</dbReference>
<dbReference type="SUPFAM" id="SSF46894">
    <property type="entry name" value="C-terminal effector domain of the bipartite response regulators"/>
    <property type="match status" value="1"/>
</dbReference>
<keyword evidence="2" id="KW-0067">ATP-binding</keyword>
<dbReference type="InterPro" id="IPR027417">
    <property type="entry name" value="P-loop_NTPase"/>
</dbReference>
<evidence type="ECO:0000313" key="5">
    <source>
        <dbReference type="Proteomes" id="UP000830115"/>
    </source>
</evidence>
<keyword evidence="1" id="KW-0547">Nucleotide-binding</keyword>
<evidence type="ECO:0000256" key="1">
    <source>
        <dbReference type="ARBA" id="ARBA00022741"/>
    </source>
</evidence>
<evidence type="ECO:0000313" key="4">
    <source>
        <dbReference type="EMBL" id="UQA97200.1"/>
    </source>
</evidence>
<dbReference type="PROSITE" id="PS50043">
    <property type="entry name" value="HTH_LUXR_2"/>
    <property type="match status" value="1"/>
</dbReference>
<dbReference type="SUPFAM" id="SSF52540">
    <property type="entry name" value="P-loop containing nucleoside triphosphate hydrolases"/>
    <property type="match status" value="1"/>
</dbReference>
<feature type="domain" description="HTH luxR-type" evidence="3">
    <location>
        <begin position="867"/>
        <end position="931"/>
    </location>
</feature>
<name>A0ABY4MHR8_9ACTN</name>
<dbReference type="InterPro" id="IPR000792">
    <property type="entry name" value="Tscrpt_reg_LuxR_C"/>
</dbReference>
<evidence type="ECO:0000256" key="2">
    <source>
        <dbReference type="ARBA" id="ARBA00022840"/>
    </source>
</evidence>
<accession>A0ABY4MHR8</accession>
<dbReference type="RefSeq" id="WP_248868123.1">
    <property type="nucleotide sequence ID" value="NZ_CP086322.1"/>
</dbReference>
<dbReference type="CDD" id="cd06170">
    <property type="entry name" value="LuxR_C_like"/>
    <property type="match status" value="1"/>
</dbReference>
<dbReference type="PRINTS" id="PR00038">
    <property type="entry name" value="HTHLUXR"/>
</dbReference>
<gene>
    <name evidence="4" type="ORF">K9S39_39815</name>
</gene>
<proteinExistence type="predicted"/>
<evidence type="ECO:0000259" key="3">
    <source>
        <dbReference type="PROSITE" id="PS50043"/>
    </source>
</evidence>
<keyword evidence="5" id="KW-1185">Reference proteome</keyword>
<dbReference type="PANTHER" id="PTHR16305:SF35">
    <property type="entry name" value="TRANSCRIPTIONAL ACTIVATOR DOMAIN"/>
    <property type="match status" value="1"/>
</dbReference>
<dbReference type="InterPro" id="IPR036388">
    <property type="entry name" value="WH-like_DNA-bd_sf"/>
</dbReference>
<protein>
    <submittedName>
        <fullName evidence="4">AAA family ATPase</fullName>
    </submittedName>
</protein>
<dbReference type="SMART" id="SM00421">
    <property type="entry name" value="HTH_LUXR"/>
    <property type="match status" value="1"/>
</dbReference>
<dbReference type="InterPro" id="IPR016032">
    <property type="entry name" value="Sig_transdc_resp-reg_C-effctor"/>
</dbReference>
<dbReference type="Pfam" id="PF13191">
    <property type="entry name" value="AAA_16"/>
    <property type="match status" value="1"/>
</dbReference>